<dbReference type="GO" id="GO:0016117">
    <property type="term" value="P:carotenoid biosynthetic process"/>
    <property type="evidence" value="ECO:0007669"/>
    <property type="project" value="UniProtKB-KW"/>
</dbReference>
<dbReference type="RefSeq" id="WP_036642242.1">
    <property type="nucleotide sequence ID" value="NZ_ASQQ01000619.1"/>
</dbReference>
<feature type="domain" description="Glycosyltransferase 2-like" evidence="12">
    <location>
        <begin position="48"/>
        <end position="220"/>
    </location>
</feature>
<evidence type="ECO:0000256" key="2">
    <source>
        <dbReference type="ARBA" id="ARBA00022475"/>
    </source>
</evidence>
<feature type="transmembrane region" description="Helical" evidence="11">
    <location>
        <begin position="282"/>
        <end position="302"/>
    </location>
</feature>
<evidence type="ECO:0000256" key="3">
    <source>
        <dbReference type="ARBA" id="ARBA00022676"/>
    </source>
</evidence>
<dbReference type="AlphaFoldDB" id="A0A0F7F8R7"/>
<dbReference type="PANTHER" id="PTHR43646:SF2">
    <property type="entry name" value="GLYCOSYLTRANSFERASE 2-LIKE DOMAIN-CONTAINING PROTEIN"/>
    <property type="match status" value="1"/>
</dbReference>
<keyword evidence="2" id="KW-1003">Cell membrane</keyword>
<name>A0A0F7F8R7_PAEDU</name>
<dbReference type="CDD" id="cd00761">
    <property type="entry name" value="Glyco_tranf_GTA_type"/>
    <property type="match status" value="1"/>
</dbReference>
<dbReference type="Pfam" id="PF00535">
    <property type="entry name" value="Glycos_transf_2"/>
    <property type="match status" value="1"/>
</dbReference>
<evidence type="ECO:0000313" key="14">
    <source>
        <dbReference type="Proteomes" id="UP000034189"/>
    </source>
</evidence>
<evidence type="ECO:0000256" key="10">
    <source>
        <dbReference type="ARBA" id="ARBA00040345"/>
    </source>
</evidence>
<accession>A0A0F7F8R7</accession>
<dbReference type="SUPFAM" id="SSF53448">
    <property type="entry name" value="Nucleotide-diphospho-sugar transferases"/>
    <property type="match status" value="1"/>
</dbReference>
<comment type="function">
    <text evidence="7">Catalyzes the glycosylation of 4,4'-diaponeurosporenoate, i.e. the esterification of glucose at the C1'' position with the carboxyl group of 4,4'-diaponeurosporenic acid, to form glycosyl-4,4'-diaponeurosporenoate. This is a step in the biosynthesis of staphyloxanthin, an orange pigment present in most staphylococci strains.</text>
</comment>
<evidence type="ECO:0000256" key="1">
    <source>
        <dbReference type="ARBA" id="ARBA00004236"/>
    </source>
</evidence>
<reference evidence="13 14" key="2">
    <citation type="journal article" date="2016" name="Genome Announc.">
        <title>Genome Sequence of a Gram-Positive Diazotroph, Paenibacillus durus Type Strain ATCC 35681.</title>
        <authorList>
            <person name="Halim M.A."/>
            <person name="Rahman A.Y."/>
            <person name="Sim K.S."/>
            <person name="Yam H.C."/>
            <person name="Rahim A.A."/>
            <person name="Ghazali A.H."/>
            <person name="Najimudin N."/>
        </authorList>
    </citation>
    <scope>NUCLEOTIDE SEQUENCE [LARGE SCALE GENOMIC DNA]</scope>
    <source>
        <strain evidence="13 14">ATCC 35681</strain>
    </source>
</reference>
<dbReference type="Proteomes" id="UP000034189">
    <property type="component" value="Chromosome"/>
</dbReference>
<comment type="pathway">
    <text evidence="8">Carotenoid biosynthesis; staphyloxanthin biosynthesis; staphyloxanthin from farnesyl diphosphate: step 4/5.</text>
</comment>
<evidence type="ECO:0000256" key="6">
    <source>
        <dbReference type="ARBA" id="ARBA00023136"/>
    </source>
</evidence>
<dbReference type="Gene3D" id="3.90.550.10">
    <property type="entry name" value="Spore Coat Polysaccharide Biosynthesis Protein SpsA, Chain A"/>
    <property type="match status" value="1"/>
</dbReference>
<keyword evidence="11" id="KW-0812">Transmembrane</keyword>
<dbReference type="GO" id="GO:0016757">
    <property type="term" value="F:glycosyltransferase activity"/>
    <property type="evidence" value="ECO:0007669"/>
    <property type="project" value="UniProtKB-KW"/>
</dbReference>
<keyword evidence="3" id="KW-0328">Glycosyltransferase</keyword>
<dbReference type="HOGENOM" id="CLU_038143_0_0_9"/>
<sequence>MEWLYWLLSGVNALMWGGVALLYTAKAGQIGQLYKTEVMPLEEPPLISVIIAARNEHKALERCIRSLAGQTYSNLEIIAVDDRSTDSTRAIIEEMAAKYLSVSGVYIEELPEGWMGKSHALYEGVKRANGEWLLFTDGDTLFQPECVSKAEAYCRKGRLDHLTLIPDFHGSHLFSKWYGAFIFLSASSFGMLWKVKNPKAPQSLGVGAFNLVKRSAYERIGTHAAFSYNTTDDATLGKRIKQAGCRQDAVYGTRMIAVWNWYESLGQLIGSVEKSVFSFRNALTITFSCLLTMLYPWAGLFIGPMAPRILCAVSLLSVFWLYYVYARHAGGGRWYGIAHPLVGLCLIFGGLRGAVRASRRGGMTWRGTTYDLKNLKS</sequence>
<evidence type="ECO:0000256" key="8">
    <source>
        <dbReference type="ARBA" id="ARBA00037904"/>
    </source>
</evidence>
<reference evidence="13 14" key="1">
    <citation type="submission" date="2015-03" db="EMBL/GenBank/DDBJ databases">
        <authorList>
            <person name="Abdul Halim M."/>
        </authorList>
    </citation>
    <scope>NUCLEOTIDE SEQUENCE [LARGE SCALE GENOMIC DNA]</scope>
    <source>
        <strain evidence="13 14">ATCC 35681</strain>
    </source>
</reference>
<keyword evidence="5" id="KW-0125">Carotenoid biosynthesis</keyword>
<evidence type="ECO:0000313" key="13">
    <source>
        <dbReference type="EMBL" id="AKG34614.1"/>
    </source>
</evidence>
<proteinExistence type="inferred from homology"/>
<organism evidence="13 14">
    <name type="scientific">Paenibacillus durus ATCC 35681</name>
    <dbReference type="NCBI Taxonomy" id="1333534"/>
    <lineage>
        <taxon>Bacteria</taxon>
        <taxon>Bacillati</taxon>
        <taxon>Bacillota</taxon>
        <taxon>Bacilli</taxon>
        <taxon>Bacillales</taxon>
        <taxon>Paenibacillaceae</taxon>
        <taxon>Paenibacillus</taxon>
    </lineage>
</organism>
<evidence type="ECO:0000259" key="12">
    <source>
        <dbReference type="Pfam" id="PF00535"/>
    </source>
</evidence>
<dbReference type="PANTHER" id="PTHR43646">
    <property type="entry name" value="GLYCOSYLTRANSFERASE"/>
    <property type="match status" value="1"/>
</dbReference>
<dbReference type="InterPro" id="IPR001173">
    <property type="entry name" value="Glyco_trans_2-like"/>
</dbReference>
<keyword evidence="4" id="KW-0808">Transferase</keyword>
<keyword evidence="11" id="KW-1133">Transmembrane helix</keyword>
<protein>
    <recommendedName>
        <fullName evidence="10">4,4'-diaponeurosporenoate glycosyltransferase</fullName>
    </recommendedName>
</protein>
<dbReference type="InterPro" id="IPR029044">
    <property type="entry name" value="Nucleotide-diphossugar_trans"/>
</dbReference>
<dbReference type="PATRIC" id="fig|1333534.5.peg.1856"/>
<feature type="transmembrane region" description="Helical" evidence="11">
    <location>
        <begin position="309"/>
        <end position="325"/>
    </location>
</feature>
<dbReference type="OrthoDB" id="9800276at2"/>
<comment type="similarity">
    <text evidence="9">Belongs to the glycosyltransferase 2 family. CrtQ subfamily.</text>
</comment>
<feature type="transmembrane region" description="Helical" evidence="11">
    <location>
        <begin position="6"/>
        <end position="25"/>
    </location>
</feature>
<dbReference type="GO" id="GO:0005886">
    <property type="term" value="C:plasma membrane"/>
    <property type="evidence" value="ECO:0007669"/>
    <property type="project" value="UniProtKB-SubCell"/>
</dbReference>
<feature type="transmembrane region" description="Helical" evidence="11">
    <location>
        <begin position="337"/>
        <end position="355"/>
    </location>
</feature>
<gene>
    <name evidence="13" type="ORF">VK70_08495</name>
</gene>
<dbReference type="EMBL" id="CP011114">
    <property type="protein sequence ID" value="AKG34614.1"/>
    <property type="molecule type" value="Genomic_DNA"/>
</dbReference>
<keyword evidence="6 11" id="KW-0472">Membrane</keyword>
<evidence type="ECO:0000256" key="9">
    <source>
        <dbReference type="ARBA" id="ARBA00038120"/>
    </source>
</evidence>
<evidence type="ECO:0000256" key="5">
    <source>
        <dbReference type="ARBA" id="ARBA00022746"/>
    </source>
</evidence>
<evidence type="ECO:0000256" key="4">
    <source>
        <dbReference type="ARBA" id="ARBA00022679"/>
    </source>
</evidence>
<comment type="subcellular location">
    <subcellularLocation>
        <location evidence="1">Cell membrane</location>
    </subcellularLocation>
</comment>
<evidence type="ECO:0000256" key="11">
    <source>
        <dbReference type="SAM" id="Phobius"/>
    </source>
</evidence>
<evidence type="ECO:0000256" key="7">
    <source>
        <dbReference type="ARBA" id="ARBA00037281"/>
    </source>
</evidence>